<protein>
    <submittedName>
        <fullName evidence="2">DUF4169 family protein</fullName>
    </submittedName>
</protein>
<sequence length="63" mass="7224">MTKIINLRLARKTAARDAARKQGDENAARFGRTKQQKQVEKDDRDRAARHLDGHRRDGDSHDA</sequence>
<dbReference type="Pfam" id="PF13770">
    <property type="entry name" value="DUF4169"/>
    <property type="match status" value="1"/>
</dbReference>
<dbReference type="Proteomes" id="UP000478740">
    <property type="component" value="Unassembled WGS sequence"/>
</dbReference>
<comment type="caution">
    <text evidence="2">The sequence shown here is derived from an EMBL/GenBank/DDBJ whole genome shotgun (WGS) entry which is preliminary data.</text>
</comment>
<feature type="compositionally biased region" description="Basic and acidic residues" evidence="1">
    <location>
        <begin position="37"/>
        <end position="63"/>
    </location>
</feature>
<feature type="compositionally biased region" description="Basic and acidic residues" evidence="1">
    <location>
        <begin position="14"/>
        <end position="27"/>
    </location>
</feature>
<dbReference type="InterPro" id="IPR025227">
    <property type="entry name" value="DUF4169"/>
</dbReference>
<organism evidence="2 3">
    <name type="scientific">Paracoccus shanxieyensis</name>
    <dbReference type="NCBI Taxonomy" id="2675752"/>
    <lineage>
        <taxon>Bacteria</taxon>
        <taxon>Pseudomonadati</taxon>
        <taxon>Pseudomonadota</taxon>
        <taxon>Alphaproteobacteria</taxon>
        <taxon>Rhodobacterales</taxon>
        <taxon>Paracoccaceae</taxon>
        <taxon>Paracoccus</taxon>
    </lineage>
</organism>
<accession>A0A6L6IZ42</accession>
<dbReference type="RefSeq" id="WP_155044366.1">
    <property type="nucleotide sequence ID" value="NZ_WMIH01000007.1"/>
</dbReference>
<proteinExistence type="predicted"/>
<dbReference type="EMBL" id="WMII01000007">
    <property type="protein sequence ID" value="MTH64512.1"/>
    <property type="molecule type" value="Genomic_DNA"/>
</dbReference>
<reference evidence="2 3" key="1">
    <citation type="submission" date="2019-11" db="EMBL/GenBank/DDBJ databases">
        <authorList>
            <person name="Dong K."/>
        </authorList>
    </citation>
    <scope>NUCLEOTIDE SEQUENCE [LARGE SCALE GENOMIC DNA]</scope>
    <source>
        <strain evidence="2 3">DK608</strain>
    </source>
</reference>
<evidence type="ECO:0000313" key="3">
    <source>
        <dbReference type="Proteomes" id="UP000478740"/>
    </source>
</evidence>
<gene>
    <name evidence="2" type="ORF">GL284_09530</name>
</gene>
<evidence type="ECO:0000313" key="2">
    <source>
        <dbReference type="EMBL" id="MTH64512.1"/>
    </source>
</evidence>
<feature type="region of interest" description="Disordered" evidence="1">
    <location>
        <begin position="1"/>
        <end position="63"/>
    </location>
</feature>
<name>A0A6L6IZ42_9RHOB</name>
<dbReference type="AlphaFoldDB" id="A0A6L6IZ42"/>
<evidence type="ECO:0000256" key="1">
    <source>
        <dbReference type="SAM" id="MobiDB-lite"/>
    </source>
</evidence>
<keyword evidence="3" id="KW-1185">Reference proteome</keyword>